<proteinExistence type="predicted"/>
<gene>
    <name evidence="1" type="ORF">SAMN02949497_1742</name>
</gene>
<dbReference type="Proteomes" id="UP000192923">
    <property type="component" value="Unassembled WGS sequence"/>
</dbReference>
<dbReference type="STRING" id="1760988.SAMN02949497_1742"/>
<name>A0A1Y6CVR2_9GAMM</name>
<protein>
    <recommendedName>
        <fullName evidence="3">Phage tail tube protein</fullName>
    </recommendedName>
</protein>
<dbReference type="EMBL" id="FXAM01000001">
    <property type="protein sequence ID" value="SMF94427.1"/>
    <property type="molecule type" value="Genomic_DNA"/>
</dbReference>
<organism evidence="1 2">
    <name type="scientific">Methylomagnum ishizawai</name>
    <dbReference type="NCBI Taxonomy" id="1760988"/>
    <lineage>
        <taxon>Bacteria</taxon>
        <taxon>Pseudomonadati</taxon>
        <taxon>Pseudomonadota</taxon>
        <taxon>Gammaproteobacteria</taxon>
        <taxon>Methylococcales</taxon>
        <taxon>Methylococcaceae</taxon>
        <taxon>Methylomagnum</taxon>
    </lineage>
</organism>
<dbReference type="InterPro" id="IPR019708">
    <property type="entry name" value="Phage_HP1_Orf24"/>
</dbReference>
<dbReference type="AlphaFoldDB" id="A0A1Y6CVR2"/>
<dbReference type="Pfam" id="PF10772">
    <property type="entry name" value="Phage_HP1_Orf24"/>
    <property type="match status" value="1"/>
</dbReference>
<accession>A0A1Y6CVR2</accession>
<evidence type="ECO:0000313" key="2">
    <source>
        <dbReference type="Proteomes" id="UP000192923"/>
    </source>
</evidence>
<sequence length="148" mass="16067">MSHLSGKNFHIIIGNTAVNVENMTATITDNSTFASTNGVPDGDIDGDVSCEGELEFGLKEFKKLNDQAQTAGSWKDLGAFDIVCSGSFGEQSEKLELFGCKLKISDLVSIDPKAAEKVKRKVPFYVTSPDFVRINGVPYLRKTDTQGL</sequence>
<keyword evidence="2" id="KW-1185">Reference proteome</keyword>
<dbReference type="OrthoDB" id="6104125at2"/>
<evidence type="ECO:0000313" key="1">
    <source>
        <dbReference type="EMBL" id="SMF94427.1"/>
    </source>
</evidence>
<dbReference type="RefSeq" id="WP_085211800.1">
    <property type="nucleotide sequence ID" value="NZ_FXAM01000001.1"/>
</dbReference>
<reference evidence="1 2" key="1">
    <citation type="submission" date="2016-12" db="EMBL/GenBank/DDBJ databases">
        <authorList>
            <person name="Song W.-J."/>
            <person name="Kurnit D.M."/>
        </authorList>
    </citation>
    <scope>NUCLEOTIDE SEQUENCE [LARGE SCALE GENOMIC DNA]</scope>
    <source>
        <strain evidence="1 2">175</strain>
    </source>
</reference>
<evidence type="ECO:0008006" key="3">
    <source>
        <dbReference type="Google" id="ProtNLM"/>
    </source>
</evidence>